<dbReference type="AlphaFoldDB" id="L1JZZ2"/>
<dbReference type="EnsemblProtists" id="EKX54176">
    <property type="protein sequence ID" value="EKX54176"/>
    <property type="gene ID" value="GUITHDRAFT_160826"/>
</dbReference>
<name>L1JZZ2_GUITC</name>
<sequence length="329" mass="36889">MTGRHISILLSLGSVALLFLVLSTFHRNSSPSSDLGHNEISQLTPEETRLRDQKIVKARENQLLHTIRDLKHVMKRQIQKIGTTEPEAKGKAEGLKNDLELIDHAMSKLRNIDHLKRKTIQMSQSASDESKLDKEAEKYDKKARADLMKSQKYQKLAAGDDRTYQHIMKTAEAFDKKLRNAMRKVEHDTHKSLPSKQAAIVNPPALHRAPEVHKSAVKAGQKLQSSDDLKIEQALKEADIFNKFVRRKLSRESGSTAHKQGTQINILQWAKASATRGDWATVHHFCSQQKDAAACRKALSRQTSSSPCDPLKPGYMKCLGIRATGAPLT</sequence>
<protein>
    <submittedName>
        <fullName evidence="2 3">Uncharacterized protein</fullName>
    </submittedName>
</protein>
<dbReference type="GeneID" id="17310619"/>
<accession>L1JZZ2</accession>
<keyword evidence="1" id="KW-0732">Signal</keyword>
<evidence type="ECO:0000313" key="3">
    <source>
        <dbReference type="EnsemblProtists" id="EKX54176"/>
    </source>
</evidence>
<feature type="chain" id="PRO_5008772158" evidence="1">
    <location>
        <begin position="24"/>
        <end position="329"/>
    </location>
</feature>
<organism evidence="2">
    <name type="scientific">Guillardia theta (strain CCMP2712)</name>
    <name type="common">Cryptophyte</name>
    <dbReference type="NCBI Taxonomy" id="905079"/>
    <lineage>
        <taxon>Eukaryota</taxon>
        <taxon>Cryptophyceae</taxon>
        <taxon>Pyrenomonadales</taxon>
        <taxon>Geminigeraceae</taxon>
        <taxon>Guillardia</taxon>
    </lineage>
</organism>
<evidence type="ECO:0000313" key="2">
    <source>
        <dbReference type="EMBL" id="EKX54176.1"/>
    </source>
</evidence>
<evidence type="ECO:0000256" key="1">
    <source>
        <dbReference type="SAM" id="SignalP"/>
    </source>
</evidence>
<dbReference type="HOGENOM" id="CLU_845792_0_0_1"/>
<reference evidence="2 4" key="1">
    <citation type="journal article" date="2012" name="Nature">
        <title>Algal genomes reveal evolutionary mosaicism and the fate of nucleomorphs.</title>
        <authorList>
            <consortium name="DOE Joint Genome Institute"/>
            <person name="Curtis B.A."/>
            <person name="Tanifuji G."/>
            <person name="Burki F."/>
            <person name="Gruber A."/>
            <person name="Irimia M."/>
            <person name="Maruyama S."/>
            <person name="Arias M.C."/>
            <person name="Ball S.G."/>
            <person name="Gile G.H."/>
            <person name="Hirakawa Y."/>
            <person name="Hopkins J.F."/>
            <person name="Kuo A."/>
            <person name="Rensing S.A."/>
            <person name="Schmutz J."/>
            <person name="Symeonidi A."/>
            <person name="Elias M."/>
            <person name="Eveleigh R.J."/>
            <person name="Herman E.K."/>
            <person name="Klute M.J."/>
            <person name="Nakayama T."/>
            <person name="Obornik M."/>
            <person name="Reyes-Prieto A."/>
            <person name="Armbrust E.V."/>
            <person name="Aves S.J."/>
            <person name="Beiko R.G."/>
            <person name="Coutinho P."/>
            <person name="Dacks J.B."/>
            <person name="Durnford D.G."/>
            <person name="Fast N.M."/>
            <person name="Green B.R."/>
            <person name="Grisdale C.J."/>
            <person name="Hempel F."/>
            <person name="Henrissat B."/>
            <person name="Hoppner M.P."/>
            <person name="Ishida K."/>
            <person name="Kim E."/>
            <person name="Koreny L."/>
            <person name="Kroth P.G."/>
            <person name="Liu Y."/>
            <person name="Malik S.B."/>
            <person name="Maier U.G."/>
            <person name="McRose D."/>
            <person name="Mock T."/>
            <person name="Neilson J.A."/>
            <person name="Onodera N.T."/>
            <person name="Poole A.M."/>
            <person name="Pritham E.J."/>
            <person name="Richards T.A."/>
            <person name="Rocap G."/>
            <person name="Roy S.W."/>
            <person name="Sarai C."/>
            <person name="Schaack S."/>
            <person name="Shirato S."/>
            <person name="Slamovits C.H."/>
            <person name="Spencer D.F."/>
            <person name="Suzuki S."/>
            <person name="Worden A.Z."/>
            <person name="Zauner S."/>
            <person name="Barry K."/>
            <person name="Bell C."/>
            <person name="Bharti A.K."/>
            <person name="Crow J.A."/>
            <person name="Grimwood J."/>
            <person name="Kramer R."/>
            <person name="Lindquist E."/>
            <person name="Lucas S."/>
            <person name="Salamov A."/>
            <person name="McFadden G.I."/>
            <person name="Lane C.E."/>
            <person name="Keeling P.J."/>
            <person name="Gray M.W."/>
            <person name="Grigoriev I.V."/>
            <person name="Archibald J.M."/>
        </authorList>
    </citation>
    <scope>NUCLEOTIDE SEQUENCE</scope>
    <source>
        <strain evidence="2 4">CCMP2712</strain>
    </source>
</reference>
<dbReference type="RefSeq" id="XP_005841156.1">
    <property type="nucleotide sequence ID" value="XM_005841099.1"/>
</dbReference>
<gene>
    <name evidence="2" type="ORF">GUITHDRAFT_160826</name>
</gene>
<dbReference type="Proteomes" id="UP000011087">
    <property type="component" value="Unassembled WGS sequence"/>
</dbReference>
<evidence type="ECO:0000313" key="4">
    <source>
        <dbReference type="Proteomes" id="UP000011087"/>
    </source>
</evidence>
<dbReference type="PaxDb" id="55529-EKX54176"/>
<keyword evidence="4" id="KW-1185">Reference proteome</keyword>
<dbReference type="KEGG" id="gtt:GUITHDRAFT_160826"/>
<dbReference type="EMBL" id="JH992968">
    <property type="protein sequence ID" value="EKX54176.1"/>
    <property type="molecule type" value="Genomic_DNA"/>
</dbReference>
<feature type="signal peptide" evidence="1">
    <location>
        <begin position="1"/>
        <end position="23"/>
    </location>
</feature>
<proteinExistence type="predicted"/>
<reference evidence="4" key="2">
    <citation type="submission" date="2012-11" db="EMBL/GenBank/DDBJ databases">
        <authorList>
            <person name="Kuo A."/>
            <person name="Curtis B.A."/>
            <person name="Tanifuji G."/>
            <person name="Burki F."/>
            <person name="Gruber A."/>
            <person name="Irimia M."/>
            <person name="Maruyama S."/>
            <person name="Arias M.C."/>
            <person name="Ball S.G."/>
            <person name="Gile G.H."/>
            <person name="Hirakawa Y."/>
            <person name="Hopkins J.F."/>
            <person name="Rensing S.A."/>
            <person name="Schmutz J."/>
            <person name="Symeonidi A."/>
            <person name="Elias M."/>
            <person name="Eveleigh R.J."/>
            <person name="Herman E.K."/>
            <person name="Klute M.J."/>
            <person name="Nakayama T."/>
            <person name="Obornik M."/>
            <person name="Reyes-Prieto A."/>
            <person name="Armbrust E.V."/>
            <person name="Aves S.J."/>
            <person name="Beiko R.G."/>
            <person name="Coutinho P."/>
            <person name="Dacks J.B."/>
            <person name="Durnford D.G."/>
            <person name="Fast N.M."/>
            <person name="Green B.R."/>
            <person name="Grisdale C."/>
            <person name="Hempe F."/>
            <person name="Henrissat B."/>
            <person name="Hoppner M.P."/>
            <person name="Ishida K.-I."/>
            <person name="Kim E."/>
            <person name="Koreny L."/>
            <person name="Kroth P.G."/>
            <person name="Liu Y."/>
            <person name="Malik S.-B."/>
            <person name="Maier U.G."/>
            <person name="McRose D."/>
            <person name="Mock T."/>
            <person name="Neilson J.A."/>
            <person name="Onodera N.T."/>
            <person name="Poole A.M."/>
            <person name="Pritham E.J."/>
            <person name="Richards T.A."/>
            <person name="Rocap G."/>
            <person name="Roy S.W."/>
            <person name="Sarai C."/>
            <person name="Schaack S."/>
            <person name="Shirato S."/>
            <person name="Slamovits C.H."/>
            <person name="Spencer D.F."/>
            <person name="Suzuki S."/>
            <person name="Worden A.Z."/>
            <person name="Zauner S."/>
            <person name="Barry K."/>
            <person name="Bell C."/>
            <person name="Bharti A.K."/>
            <person name="Crow J.A."/>
            <person name="Grimwood J."/>
            <person name="Kramer R."/>
            <person name="Lindquist E."/>
            <person name="Lucas S."/>
            <person name="Salamov A."/>
            <person name="McFadden G.I."/>
            <person name="Lane C.E."/>
            <person name="Keeling P.J."/>
            <person name="Gray M.W."/>
            <person name="Grigoriev I.V."/>
            <person name="Archibald J.M."/>
        </authorList>
    </citation>
    <scope>NUCLEOTIDE SEQUENCE</scope>
    <source>
        <strain evidence="4">CCMP2712</strain>
    </source>
</reference>
<reference evidence="3" key="3">
    <citation type="submission" date="2016-03" db="UniProtKB">
        <authorList>
            <consortium name="EnsemblProtists"/>
        </authorList>
    </citation>
    <scope>IDENTIFICATION</scope>
</reference>